<dbReference type="GO" id="GO:0003677">
    <property type="term" value="F:DNA binding"/>
    <property type="evidence" value="ECO:0007669"/>
    <property type="project" value="InterPro"/>
</dbReference>
<dbReference type="InterPro" id="IPR000212">
    <property type="entry name" value="DNA_helicase_UvrD/REP"/>
</dbReference>
<evidence type="ECO:0000256" key="5">
    <source>
        <dbReference type="PROSITE-ProRule" id="PRU00560"/>
    </source>
</evidence>
<keyword evidence="3 5" id="KW-0347">Helicase</keyword>
<sequence>MSDIVYTPDQQKAISQRNKNIIISAAAGSGKTRVLVDRVISLMLDEKVPIDKMIIVTFTNKASIEMKDRIRSSLENSIKNDPTNKFLKDQLKLLKHAHIQTLHSFASDMLREYFYYFDNLSPNFSIISENSNVILKEETIEEVFDEEYSKGSPEFHNFIHNFASSRSDRDAKSVILKTYDKLASQIDSLAWLDNKTQSPFDFNIFQEIIRKKLT</sequence>
<dbReference type="RefSeq" id="WP_245943477.1">
    <property type="nucleotide sequence ID" value="NZ_UFTA01000002.1"/>
</dbReference>
<dbReference type="InterPro" id="IPR014016">
    <property type="entry name" value="UvrD-like_ATP-bd"/>
</dbReference>
<gene>
    <name evidence="7" type="primary">addA_1</name>
    <name evidence="7" type="ORF">NCTC9810_00282</name>
</gene>
<name>A0A380WSW8_9FIRM</name>
<dbReference type="GO" id="GO:0033202">
    <property type="term" value="C:DNA helicase complex"/>
    <property type="evidence" value="ECO:0007669"/>
    <property type="project" value="TreeGrafter"/>
</dbReference>
<feature type="binding site" evidence="5">
    <location>
        <begin position="25"/>
        <end position="32"/>
    </location>
    <ligand>
        <name>ATP</name>
        <dbReference type="ChEBI" id="CHEBI:30616"/>
    </ligand>
</feature>
<keyword evidence="1 5" id="KW-0547">Nucleotide-binding</keyword>
<dbReference type="AlphaFoldDB" id="A0A380WSW8"/>
<evidence type="ECO:0000256" key="1">
    <source>
        <dbReference type="ARBA" id="ARBA00022741"/>
    </source>
</evidence>
<evidence type="ECO:0000256" key="4">
    <source>
        <dbReference type="ARBA" id="ARBA00022840"/>
    </source>
</evidence>
<dbReference type="GO" id="GO:0043138">
    <property type="term" value="F:3'-5' DNA helicase activity"/>
    <property type="evidence" value="ECO:0007669"/>
    <property type="project" value="TreeGrafter"/>
</dbReference>
<organism evidence="7 8">
    <name type="scientific">Anaerococcus octavius</name>
    <dbReference type="NCBI Taxonomy" id="54007"/>
    <lineage>
        <taxon>Bacteria</taxon>
        <taxon>Bacillati</taxon>
        <taxon>Bacillota</taxon>
        <taxon>Tissierellia</taxon>
        <taxon>Tissierellales</taxon>
        <taxon>Peptoniphilaceae</taxon>
        <taxon>Anaerococcus</taxon>
    </lineage>
</organism>
<feature type="domain" description="UvrD-like helicase ATP-binding" evidence="6">
    <location>
        <begin position="4"/>
        <end position="214"/>
    </location>
</feature>
<dbReference type="Gene3D" id="3.40.50.300">
    <property type="entry name" value="P-loop containing nucleotide triphosphate hydrolases"/>
    <property type="match status" value="1"/>
</dbReference>
<dbReference type="SUPFAM" id="SSF52540">
    <property type="entry name" value="P-loop containing nucleoside triphosphate hydrolases"/>
    <property type="match status" value="1"/>
</dbReference>
<evidence type="ECO:0000313" key="7">
    <source>
        <dbReference type="EMBL" id="SUU91979.1"/>
    </source>
</evidence>
<dbReference type="EMBL" id="UFTA01000002">
    <property type="protein sequence ID" value="SUU91979.1"/>
    <property type="molecule type" value="Genomic_DNA"/>
</dbReference>
<dbReference type="PANTHER" id="PTHR11070">
    <property type="entry name" value="UVRD / RECB / PCRA DNA HELICASE FAMILY MEMBER"/>
    <property type="match status" value="1"/>
</dbReference>
<evidence type="ECO:0000256" key="3">
    <source>
        <dbReference type="ARBA" id="ARBA00022806"/>
    </source>
</evidence>
<dbReference type="GO" id="GO:0000725">
    <property type="term" value="P:recombinational repair"/>
    <property type="evidence" value="ECO:0007669"/>
    <property type="project" value="TreeGrafter"/>
</dbReference>
<keyword evidence="2 5" id="KW-0378">Hydrolase</keyword>
<accession>A0A380WSW8</accession>
<dbReference type="Pfam" id="PF00580">
    <property type="entry name" value="UvrD-helicase"/>
    <property type="match status" value="1"/>
</dbReference>
<dbReference type="PANTHER" id="PTHR11070:SF48">
    <property type="entry name" value="ATP-DEPENDENT HELICASE_NUCLEASE SUBUNIT A"/>
    <property type="match status" value="1"/>
</dbReference>
<evidence type="ECO:0000259" key="6">
    <source>
        <dbReference type="PROSITE" id="PS51198"/>
    </source>
</evidence>
<proteinExistence type="predicted"/>
<evidence type="ECO:0000313" key="8">
    <source>
        <dbReference type="Proteomes" id="UP000255124"/>
    </source>
</evidence>
<dbReference type="GO" id="GO:0005524">
    <property type="term" value="F:ATP binding"/>
    <property type="evidence" value="ECO:0007669"/>
    <property type="project" value="UniProtKB-UniRule"/>
</dbReference>
<evidence type="ECO:0000256" key="2">
    <source>
        <dbReference type="ARBA" id="ARBA00022801"/>
    </source>
</evidence>
<dbReference type="InterPro" id="IPR027417">
    <property type="entry name" value="P-loop_NTPase"/>
</dbReference>
<dbReference type="GO" id="GO:0016787">
    <property type="term" value="F:hydrolase activity"/>
    <property type="evidence" value="ECO:0007669"/>
    <property type="project" value="UniProtKB-UniRule"/>
</dbReference>
<dbReference type="GO" id="GO:0005829">
    <property type="term" value="C:cytosol"/>
    <property type="evidence" value="ECO:0007669"/>
    <property type="project" value="TreeGrafter"/>
</dbReference>
<dbReference type="Proteomes" id="UP000255124">
    <property type="component" value="Unassembled WGS sequence"/>
</dbReference>
<reference evidence="7 8" key="1">
    <citation type="submission" date="2018-06" db="EMBL/GenBank/DDBJ databases">
        <authorList>
            <consortium name="Pathogen Informatics"/>
            <person name="Doyle S."/>
        </authorList>
    </citation>
    <scope>NUCLEOTIDE SEQUENCE [LARGE SCALE GENOMIC DNA]</scope>
    <source>
        <strain evidence="7 8">NCTC9810</strain>
    </source>
</reference>
<protein>
    <submittedName>
        <fullName evidence="7">ATP-dependent helicase/nuclease subunit A</fullName>
        <ecNumber evidence="7">3.1.-.-</ecNumber>
    </submittedName>
</protein>
<dbReference type="EC" id="3.1.-.-" evidence="7"/>
<keyword evidence="4 5" id="KW-0067">ATP-binding</keyword>
<dbReference type="PROSITE" id="PS51198">
    <property type="entry name" value="UVRD_HELICASE_ATP_BIND"/>
    <property type="match status" value="1"/>
</dbReference>